<dbReference type="EMBL" id="CP019650">
    <property type="protein sequence ID" value="AQQ67558.1"/>
    <property type="molecule type" value="Genomic_DNA"/>
</dbReference>
<dbReference type="AlphaFoldDB" id="A0A1Q2M4T7"/>
<dbReference type="RefSeq" id="WP_077403116.1">
    <property type="nucleotide sequence ID" value="NZ_CP019650.1"/>
</dbReference>
<protein>
    <recommendedName>
        <fullName evidence="4">Lipoprotein SmpA/OmlA domain-containing protein</fullName>
    </recommendedName>
</protein>
<dbReference type="eggNOG" id="ENOG5033G87">
    <property type="taxonomic scope" value="Bacteria"/>
</dbReference>
<evidence type="ECO:0000256" key="1">
    <source>
        <dbReference type="SAM" id="SignalP"/>
    </source>
</evidence>
<evidence type="ECO:0000313" key="2">
    <source>
        <dbReference type="EMBL" id="AQQ67558.1"/>
    </source>
</evidence>
<evidence type="ECO:0000313" key="3">
    <source>
        <dbReference type="Proteomes" id="UP000188219"/>
    </source>
</evidence>
<feature type="chain" id="PRO_5013338070" description="Lipoprotein SmpA/OmlA domain-containing protein" evidence="1">
    <location>
        <begin position="33"/>
        <end position="105"/>
    </location>
</feature>
<accession>A0A1Q2M4T7</accession>
<gene>
    <name evidence="2" type="ORF">Mag101_07815</name>
</gene>
<keyword evidence="1" id="KW-0732">Signal</keyword>
<organism evidence="2 3">
    <name type="scientific">Microbulbifer agarilyticus</name>
    <dbReference type="NCBI Taxonomy" id="260552"/>
    <lineage>
        <taxon>Bacteria</taxon>
        <taxon>Pseudomonadati</taxon>
        <taxon>Pseudomonadota</taxon>
        <taxon>Gammaproteobacteria</taxon>
        <taxon>Cellvibrionales</taxon>
        <taxon>Microbulbiferaceae</taxon>
        <taxon>Microbulbifer</taxon>
    </lineage>
</organism>
<sequence length="105" mass="11476">MFSTTNMQNLMRNVCFAGLAGAAVLSAAFTQAETVEVPVGEQGYVAEAGQLRGKKQEQVTQEMGEPINIQGPVGEPAITRWEYADFFVYFEHDVVLHTVAKKHGS</sequence>
<feature type="signal peptide" evidence="1">
    <location>
        <begin position="1"/>
        <end position="32"/>
    </location>
</feature>
<dbReference type="Proteomes" id="UP000188219">
    <property type="component" value="Chromosome"/>
</dbReference>
<dbReference type="KEGG" id="maga:Mag101_07815"/>
<name>A0A1Q2M4T7_9GAMM</name>
<proteinExistence type="predicted"/>
<reference evidence="2" key="1">
    <citation type="submission" date="2017-02" db="EMBL/GenBank/DDBJ databases">
        <title>Genome of Microbulbifer agarilyticus GP101.</title>
        <authorList>
            <person name="Jung J."/>
            <person name="Bae S.S."/>
            <person name="Baek K."/>
        </authorList>
    </citation>
    <scope>NUCLEOTIDE SEQUENCE [LARGE SCALE GENOMIC DNA]</scope>
    <source>
        <strain evidence="2">GP101</strain>
    </source>
</reference>
<dbReference type="OrthoDB" id="7063662at2"/>
<keyword evidence="3" id="KW-1185">Reference proteome</keyword>
<evidence type="ECO:0008006" key="4">
    <source>
        <dbReference type="Google" id="ProtNLM"/>
    </source>
</evidence>
<dbReference type="STRING" id="260552.Mag101_07815"/>